<feature type="transmembrane region" description="Helical" evidence="1">
    <location>
        <begin position="119"/>
        <end position="140"/>
    </location>
</feature>
<comment type="caution">
    <text evidence="2">The sequence shown here is derived from an EMBL/GenBank/DDBJ whole genome shotgun (WGS) entry which is preliminary data.</text>
</comment>
<feature type="transmembrane region" description="Helical" evidence="1">
    <location>
        <begin position="152"/>
        <end position="170"/>
    </location>
</feature>
<name>A0A832DLS6_9BACT</name>
<reference evidence="2" key="1">
    <citation type="journal article" date="2020" name="mSystems">
        <title>Genome- and Community-Level Interaction Insights into Carbon Utilization and Element Cycling Functions of Hydrothermarchaeota in Hydrothermal Sediment.</title>
        <authorList>
            <person name="Zhou Z."/>
            <person name="Liu Y."/>
            <person name="Xu W."/>
            <person name="Pan J."/>
            <person name="Luo Z.H."/>
            <person name="Li M."/>
        </authorList>
    </citation>
    <scope>NUCLEOTIDE SEQUENCE [LARGE SCALE GENOMIC DNA]</scope>
    <source>
        <strain evidence="2">SpSt-500</strain>
    </source>
</reference>
<feature type="transmembrane region" description="Helical" evidence="1">
    <location>
        <begin position="26"/>
        <end position="48"/>
    </location>
</feature>
<dbReference type="AlphaFoldDB" id="A0A832DLS6"/>
<protein>
    <submittedName>
        <fullName evidence="2">Uncharacterized protein</fullName>
    </submittedName>
</protein>
<organism evidence="2">
    <name type="scientific">Ignavibacterium album</name>
    <dbReference type="NCBI Taxonomy" id="591197"/>
    <lineage>
        <taxon>Bacteria</taxon>
        <taxon>Pseudomonadati</taxon>
        <taxon>Ignavibacteriota</taxon>
        <taxon>Ignavibacteria</taxon>
        <taxon>Ignavibacteriales</taxon>
        <taxon>Ignavibacteriaceae</taxon>
        <taxon>Ignavibacterium</taxon>
    </lineage>
</organism>
<accession>A0A832DLS6</accession>
<keyword evidence="1" id="KW-0812">Transmembrane</keyword>
<gene>
    <name evidence="2" type="ORF">ENS56_03730</name>
</gene>
<proteinExistence type="predicted"/>
<evidence type="ECO:0000256" key="1">
    <source>
        <dbReference type="SAM" id="Phobius"/>
    </source>
</evidence>
<feature type="transmembrane region" description="Helical" evidence="1">
    <location>
        <begin position="90"/>
        <end position="107"/>
    </location>
</feature>
<feature type="transmembrane region" description="Helical" evidence="1">
    <location>
        <begin position="224"/>
        <end position="246"/>
    </location>
</feature>
<keyword evidence="1" id="KW-0472">Membrane</keyword>
<dbReference type="EMBL" id="DSVI01000004">
    <property type="protein sequence ID" value="HGT47121.1"/>
    <property type="molecule type" value="Genomic_DNA"/>
</dbReference>
<feature type="transmembrane region" description="Helical" evidence="1">
    <location>
        <begin position="182"/>
        <end position="204"/>
    </location>
</feature>
<keyword evidence="1" id="KW-1133">Transmembrane helix</keyword>
<feature type="transmembrane region" description="Helical" evidence="1">
    <location>
        <begin position="55"/>
        <end position="78"/>
    </location>
</feature>
<sequence length="279" mass="33451">MELAEVLKFIRTNTEWLYVVIYQNKLFFIDYWSFVHFFSGILLPVVLTNLKIKRVYSISTLILIAYEVVEISLIYFAFNVFKPETIKDQFTDIFIGMFGVIIISLMKRKLSFQNLNLKLNLYALFSSFIVAFIWVGFYKYQYNFEALNTKGLNLWAFLWWSICLFLICQFHLRQKNKFQNEILYYFTLYISYLIILLVVEFIGYKILGIREIYHSDSTALLFDIIHGTFTLHFFYLTSPFIMIFFIELIKYLFEKFFYLNSSNQLNKQLVIFETAEAAE</sequence>
<evidence type="ECO:0000313" key="2">
    <source>
        <dbReference type="EMBL" id="HGT47121.1"/>
    </source>
</evidence>